<keyword evidence="2 5" id="KW-0645">Protease</keyword>
<dbReference type="EMBL" id="AHFL01000015">
    <property type="protein sequence ID" value="EOO66384.1"/>
    <property type="molecule type" value="Genomic_DNA"/>
</dbReference>
<feature type="domain" description="Prohead serine protease" evidence="4">
    <location>
        <begin position="12"/>
        <end position="162"/>
    </location>
</feature>
<evidence type="ECO:0000256" key="1">
    <source>
        <dbReference type="ARBA" id="ARBA00022612"/>
    </source>
</evidence>
<dbReference type="NCBIfam" id="TIGR01543">
    <property type="entry name" value="proheadase_HK97"/>
    <property type="match status" value="1"/>
</dbReference>
<dbReference type="AlphaFoldDB" id="A0A9W5V8I9"/>
<evidence type="ECO:0000313" key="6">
    <source>
        <dbReference type="Proteomes" id="UP000014023"/>
    </source>
</evidence>
<reference evidence="5 6" key="1">
    <citation type="submission" date="2012-12" db="EMBL/GenBank/DDBJ databases">
        <title>The Genome Sequence of Bacillus cereus VD196.</title>
        <authorList>
            <consortium name="The Broad Institute Genome Sequencing Platform"/>
            <consortium name="The Broad Institute Genome Sequencing Center for Infectious Disease"/>
            <person name="Feldgarden M."/>
            <person name="Van der Auwera G.A."/>
            <person name="Mahillon J."/>
            <person name="Duprez V."/>
            <person name="Timmery S."/>
            <person name="Mattelet C."/>
            <person name="Dierick K."/>
            <person name="Sun M."/>
            <person name="Yu Z."/>
            <person name="Zhu L."/>
            <person name="Hu X."/>
            <person name="Shank E.B."/>
            <person name="Swiecicka I."/>
            <person name="Hansen B.M."/>
            <person name="Andrup L."/>
            <person name="Walker B."/>
            <person name="Young S.K."/>
            <person name="Zeng Q."/>
            <person name="Gargeya S."/>
            <person name="Fitzgerald M."/>
            <person name="Haas B."/>
            <person name="Abouelleil A."/>
            <person name="Alvarado L."/>
            <person name="Arachchi H.M."/>
            <person name="Berlin A.M."/>
            <person name="Chapman S.B."/>
            <person name="Dewar J."/>
            <person name="Goldberg J."/>
            <person name="Griggs A."/>
            <person name="Gujja S."/>
            <person name="Hansen M."/>
            <person name="Howarth C."/>
            <person name="Imamovic A."/>
            <person name="Larimer J."/>
            <person name="McCowan C."/>
            <person name="Murphy C."/>
            <person name="Neiman D."/>
            <person name="Pearson M."/>
            <person name="Priest M."/>
            <person name="Roberts A."/>
            <person name="Saif S."/>
            <person name="Shea T."/>
            <person name="Sisk P."/>
            <person name="Sykes S."/>
            <person name="Wortman J."/>
            <person name="Nusbaum C."/>
            <person name="Birren B."/>
        </authorList>
    </citation>
    <scope>NUCLEOTIDE SEQUENCE [LARGE SCALE GENOMIC DNA]</scope>
    <source>
        <strain evidence="5 6">VD196</strain>
    </source>
</reference>
<organism evidence="5 6">
    <name type="scientific">Bacillus cereus VD196</name>
    <dbReference type="NCBI Taxonomy" id="1053243"/>
    <lineage>
        <taxon>Bacteria</taxon>
        <taxon>Bacillati</taxon>
        <taxon>Bacillota</taxon>
        <taxon>Bacilli</taxon>
        <taxon>Bacillales</taxon>
        <taxon>Bacillaceae</taxon>
        <taxon>Bacillus</taxon>
        <taxon>Bacillus cereus group</taxon>
    </lineage>
</organism>
<dbReference type="Pfam" id="PF04586">
    <property type="entry name" value="Peptidase_S78"/>
    <property type="match status" value="1"/>
</dbReference>
<proteinExistence type="predicted"/>
<keyword evidence="3" id="KW-0378">Hydrolase</keyword>
<evidence type="ECO:0000256" key="3">
    <source>
        <dbReference type="ARBA" id="ARBA00022801"/>
    </source>
</evidence>
<evidence type="ECO:0000259" key="4">
    <source>
        <dbReference type="Pfam" id="PF04586"/>
    </source>
</evidence>
<gene>
    <name evidence="5" type="ORF">IKE_03101</name>
</gene>
<sequence>MEIRCSVSELKLTTRSDNKEKIISGYAVKWDKWSNKILGSRQQFYEKVKKGAFKKSLREKDQIALFNHNKKDFLGKIQDGSLTLEEDSVGLSFKLILPDNNLGRKVYQEVTSGKLSHVSFTFVDEKSNWETKGEDEYRTIVRARLREISPVYSPAYPDTTVVEGDKRQHLLMKGQIDQSLFEIERRVLLDEINRTLKKFKYN</sequence>
<protein>
    <submittedName>
        <fullName evidence="5">HK97 family phage prohead protease</fullName>
    </submittedName>
</protein>
<dbReference type="RefSeq" id="WP_016125329.1">
    <property type="nucleotide sequence ID" value="NZ_KB976265.1"/>
</dbReference>
<comment type="caution">
    <text evidence="5">The sequence shown here is derived from an EMBL/GenBank/DDBJ whole genome shotgun (WGS) entry which is preliminary data.</text>
</comment>
<dbReference type="GO" id="GO:0006508">
    <property type="term" value="P:proteolysis"/>
    <property type="evidence" value="ECO:0007669"/>
    <property type="project" value="UniProtKB-KW"/>
</dbReference>
<dbReference type="InterPro" id="IPR006433">
    <property type="entry name" value="Prohead_protease"/>
</dbReference>
<keyword evidence="1" id="KW-1188">Viral release from host cell</keyword>
<evidence type="ECO:0000256" key="2">
    <source>
        <dbReference type="ARBA" id="ARBA00022670"/>
    </source>
</evidence>
<accession>A0A9W5V8I9</accession>
<name>A0A9W5V8I9_BACCE</name>
<dbReference type="GO" id="GO:0008233">
    <property type="term" value="F:peptidase activity"/>
    <property type="evidence" value="ECO:0007669"/>
    <property type="project" value="UniProtKB-KW"/>
</dbReference>
<evidence type="ECO:0000313" key="5">
    <source>
        <dbReference type="EMBL" id="EOO66384.1"/>
    </source>
</evidence>
<dbReference type="InterPro" id="IPR054613">
    <property type="entry name" value="Peptidase_S78_dom"/>
</dbReference>
<dbReference type="Proteomes" id="UP000014023">
    <property type="component" value="Unassembled WGS sequence"/>
</dbReference>